<sequence>MEASTVTSPYRRQRAGGSEASSRLAKGFSEPVRNSLTEAGEMAQFAGRAFVEIPGSLRYFSEMLRQLGMLITGSALVLLAMQFTFGLTCGNESVYILRGYGASSYAGVFSALCPIREATPFMFAYFVGAKIGCGYVAELGSMRINDEIDAMESLGINPMRYLIGTRLLANILVSAPIFIIGLATFYLGEIFVILGQIGEISSGTWQSVHWSFTDLTSIIFSYVKTLIMWVSIVIAAMYYGFKAKGGPVGVGAATAKSMVVALVLTMVLNEGFTFFFWGVNPKIPVGG</sequence>
<dbReference type="PANTHER" id="PTHR30188:SF13">
    <property type="entry name" value="CONSERVED HYPOTHETICAL INTEGRAL MEMBRANE PROTEIN YRBE3B"/>
    <property type="match status" value="1"/>
</dbReference>
<evidence type="ECO:0000256" key="1">
    <source>
        <dbReference type="SAM" id="MobiDB-lite"/>
    </source>
</evidence>
<dbReference type="EMBL" id="CP114014">
    <property type="protein sequence ID" value="XAY06268.1"/>
    <property type="molecule type" value="Genomic_DNA"/>
</dbReference>
<feature type="compositionally biased region" description="Polar residues" evidence="1">
    <location>
        <begin position="1"/>
        <end position="10"/>
    </location>
</feature>
<feature type="transmembrane region" description="Helical" evidence="2">
    <location>
        <begin position="218"/>
        <end position="239"/>
    </location>
</feature>
<feature type="transmembrane region" description="Helical" evidence="2">
    <location>
        <begin position="259"/>
        <end position="279"/>
    </location>
</feature>
<reference evidence="3" key="1">
    <citation type="submission" date="2022-12" db="EMBL/GenBank/DDBJ databases">
        <title>Paraconexibacter alkalitolerans sp. nov. and Baekduia alba sp. nov., isolated from soil and emended description of the genera Paraconexibacter (Chun et al., 2020) and Baekduia (An et al., 2020).</title>
        <authorList>
            <person name="Vieira S."/>
            <person name="Huber K.J."/>
            <person name="Geppert A."/>
            <person name="Wolf J."/>
            <person name="Neumann-Schaal M."/>
            <person name="Muesken M."/>
            <person name="Overmann J."/>
        </authorList>
    </citation>
    <scope>NUCLEOTIDE SEQUENCE</scope>
    <source>
        <strain evidence="3">AEG42_29</strain>
    </source>
</reference>
<feature type="region of interest" description="Disordered" evidence="1">
    <location>
        <begin position="1"/>
        <end position="26"/>
    </location>
</feature>
<evidence type="ECO:0000313" key="3">
    <source>
        <dbReference type="EMBL" id="XAY06268.1"/>
    </source>
</evidence>
<dbReference type="GO" id="GO:0005548">
    <property type="term" value="F:phospholipid transporter activity"/>
    <property type="evidence" value="ECO:0007669"/>
    <property type="project" value="TreeGrafter"/>
</dbReference>
<keyword evidence="2" id="KW-1133">Transmembrane helix</keyword>
<proteinExistence type="predicted"/>
<dbReference type="GO" id="GO:0043190">
    <property type="term" value="C:ATP-binding cassette (ABC) transporter complex"/>
    <property type="evidence" value="ECO:0007669"/>
    <property type="project" value="InterPro"/>
</dbReference>
<dbReference type="InterPro" id="IPR030802">
    <property type="entry name" value="Permease_MalE"/>
</dbReference>
<evidence type="ECO:0000256" key="2">
    <source>
        <dbReference type="SAM" id="Phobius"/>
    </source>
</evidence>
<dbReference type="KEGG" id="parq:DSM112329_03136"/>
<organism evidence="3">
    <name type="scientific">Paraconexibacter sp. AEG42_29</name>
    <dbReference type="NCBI Taxonomy" id="2997339"/>
    <lineage>
        <taxon>Bacteria</taxon>
        <taxon>Bacillati</taxon>
        <taxon>Actinomycetota</taxon>
        <taxon>Thermoleophilia</taxon>
        <taxon>Solirubrobacterales</taxon>
        <taxon>Paraconexibacteraceae</taxon>
        <taxon>Paraconexibacter</taxon>
    </lineage>
</organism>
<dbReference type="AlphaFoldDB" id="A0AAU7AXA4"/>
<keyword evidence="2" id="KW-0472">Membrane</keyword>
<evidence type="ECO:0008006" key="4">
    <source>
        <dbReference type="Google" id="ProtNLM"/>
    </source>
</evidence>
<feature type="transmembrane region" description="Helical" evidence="2">
    <location>
        <begin position="167"/>
        <end position="198"/>
    </location>
</feature>
<feature type="transmembrane region" description="Helical" evidence="2">
    <location>
        <begin position="67"/>
        <end position="88"/>
    </location>
</feature>
<dbReference type="Pfam" id="PF02405">
    <property type="entry name" value="MlaE"/>
    <property type="match status" value="1"/>
</dbReference>
<protein>
    <recommendedName>
        <fullName evidence="4">ABC transporter permease</fullName>
    </recommendedName>
</protein>
<gene>
    <name evidence="3" type="ORF">DSM112329_03136</name>
</gene>
<dbReference type="PANTHER" id="PTHR30188">
    <property type="entry name" value="ABC TRANSPORTER PERMEASE PROTEIN-RELATED"/>
    <property type="match status" value="1"/>
</dbReference>
<dbReference type="RefSeq" id="WP_354697505.1">
    <property type="nucleotide sequence ID" value="NZ_CP114014.1"/>
</dbReference>
<keyword evidence="2" id="KW-0812">Transmembrane</keyword>
<accession>A0AAU7AXA4</accession>
<name>A0AAU7AXA4_9ACTN</name>